<evidence type="ECO:0000256" key="1">
    <source>
        <dbReference type="ARBA" id="ARBA00022801"/>
    </source>
</evidence>
<evidence type="ECO:0000313" key="4">
    <source>
        <dbReference type="Proteomes" id="UP001172673"/>
    </source>
</evidence>
<dbReference type="InterPro" id="IPR010905">
    <property type="entry name" value="Glyco_hydro_88"/>
</dbReference>
<proteinExistence type="predicted"/>
<dbReference type="InterPro" id="IPR008928">
    <property type="entry name" value="6-hairpin_glycosidase_sf"/>
</dbReference>
<protein>
    <submittedName>
        <fullName evidence="3">Uncharacterized protein</fullName>
    </submittedName>
</protein>
<comment type="caution">
    <text evidence="3">The sequence shown here is derived from an EMBL/GenBank/DDBJ whole genome shotgun (WGS) entry which is preliminary data.</text>
</comment>
<organism evidence="3 4">
    <name type="scientific">Cladophialophora chaetospira</name>
    <dbReference type="NCBI Taxonomy" id="386627"/>
    <lineage>
        <taxon>Eukaryota</taxon>
        <taxon>Fungi</taxon>
        <taxon>Dikarya</taxon>
        <taxon>Ascomycota</taxon>
        <taxon>Pezizomycotina</taxon>
        <taxon>Eurotiomycetes</taxon>
        <taxon>Chaetothyriomycetidae</taxon>
        <taxon>Chaetothyriales</taxon>
        <taxon>Herpotrichiellaceae</taxon>
        <taxon>Cladophialophora</taxon>
    </lineage>
</organism>
<keyword evidence="1" id="KW-0378">Hydrolase</keyword>
<dbReference type="GO" id="GO:0005975">
    <property type="term" value="P:carbohydrate metabolic process"/>
    <property type="evidence" value="ECO:0007669"/>
    <property type="project" value="InterPro"/>
</dbReference>
<dbReference type="Gene3D" id="1.50.10.10">
    <property type="match status" value="1"/>
</dbReference>
<dbReference type="InterPro" id="IPR012341">
    <property type="entry name" value="6hp_glycosidase-like_sf"/>
</dbReference>
<dbReference type="GO" id="GO:0016787">
    <property type="term" value="F:hydrolase activity"/>
    <property type="evidence" value="ECO:0007669"/>
    <property type="project" value="UniProtKB-KW"/>
</dbReference>
<dbReference type="PANTHER" id="PTHR41814:SF1">
    <property type="entry name" value="CELLULASE"/>
    <property type="match status" value="1"/>
</dbReference>
<keyword evidence="2" id="KW-0472">Membrane</keyword>
<evidence type="ECO:0000313" key="3">
    <source>
        <dbReference type="EMBL" id="KAJ9609739.1"/>
    </source>
</evidence>
<evidence type="ECO:0000256" key="2">
    <source>
        <dbReference type="SAM" id="Phobius"/>
    </source>
</evidence>
<dbReference type="PANTHER" id="PTHR41814">
    <property type="entry name" value="EXPRESSED PROTEIN"/>
    <property type="match status" value="1"/>
</dbReference>
<reference evidence="3" key="1">
    <citation type="submission" date="2022-10" db="EMBL/GenBank/DDBJ databases">
        <title>Culturing micro-colonial fungi from biological soil crusts in the Mojave desert and describing Neophaeococcomyces mojavensis, and introducing the new genera and species Taxawa tesnikishii.</title>
        <authorList>
            <person name="Kurbessoian T."/>
            <person name="Stajich J.E."/>
        </authorList>
    </citation>
    <scope>NUCLEOTIDE SEQUENCE</scope>
    <source>
        <strain evidence="3">TK_41</strain>
    </source>
</reference>
<dbReference type="SUPFAM" id="SSF48208">
    <property type="entry name" value="Six-hairpin glycosidases"/>
    <property type="match status" value="1"/>
</dbReference>
<dbReference type="Proteomes" id="UP001172673">
    <property type="component" value="Unassembled WGS sequence"/>
</dbReference>
<dbReference type="EMBL" id="JAPDRK010000008">
    <property type="protein sequence ID" value="KAJ9609739.1"/>
    <property type="molecule type" value="Genomic_DNA"/>
</dbReference>
<keyword evidence="4" id="KW-1185">Reference proteome</keyword>
<keyword evidence="2" id="KW-0812">Transmembrane</keyword>
<accession>A0AA38XA92</accession>
<dbReference type="AlphaFoldDB" id="A0AA38XA92"/>
<gene>
    <name evidence="3" type="ORF">H2200_006067</name>
</gene>
<dbReference type="Pfam" id="PF07470">
    <property type="entry name" value="Glyco_hydro_88"/>
    <property type="match status" value="1"/>
</dbReference>
<name>A0AA38XA92_9EURO</name>
<feature type="transmembrane region" description="Helical" evidence="2">
    <location>
        <begin position="80"/>
        <end position="98"/>
    </location>
</feature>
<sequence length="511" mass="55959">MSNKTGSKKRGPQQELGQLVSLQLHCSTTEPFYAQSDSAQSSESSSSTTMLSFSDLPQDCFSAFKEYLEKHGYREGSMKSYAIPVAVAAFAVVCWLVFSTTYHGFDPLKVLEQGRSITSRSWEFGTLAEALLEYHDPALTVFDAEAFPSGSIPTVPDPSQVASLAFAKSVIWTNNTDLLTDGEGSAADPASLGTAAVLLSYHDRSYLEAARRQAEYLLTKGKRFRINATHSAISHREDIPELWGDFIYMVPPFLAYYGVATKDIGYLEAAVAQCQLYSDVLSTNIALEDGQSCRGLWRHIVSDPPNLEPGVCCTDPDVWLTSSAWAVAGMTRVLATITHWQPPPKSSLSQPEYIKFQATSRTTLINLIASMLQCTRNQARDEGSDLLKNYLDGVSHQSAAWAYGDAAGTALMAAAVYRLAVLLPETYGVPLWLKWADQSRRAVARHIDENGVVSPVADVGHVPSKSPAKRTSEGQSMVVLMFSAWRNCVDAGVCRRDGGLVQDILQRLTLW</sequence>
<keyword evidence="2" id="KW-1133">Transmembrane helix</keyword>